<dbReference type="SUPFAM" id="SSF111384">
    <property type="entry name" value="OmpH-like"/>
    <property type="match status" value="1"/>
</dbReference>
<gene>
    <name evidence="5" type="ORF">prwr041_10010</name>
</gene>
<dbReference type="InterPro" id="IPR024930">
    <property type="entry name" value="Skp_dom_sf"/>
</dbReference>
<evidence type="ECO:0000313" key="5">
    <source>
        <dbReference type="EMBL" id="BCS85108.1"/>
    </source>
</evidence>
<comment type="similarity">
    <text evidence="1">Belongs to the Skp family.</text>
</comment>
<dbReference type="Gene3D" id="3.30.910.20">
    <property type="entry name" value="Skp domain"/>
    <property type="match status" value="1"/>
</dbReference>
<keyword evidence="3" id="KW-0175">Coiled coil</keyword>
<accession>A0ABN6ELI0</accession>
<organism evidence="5 6">
    <name type="scientific">Prevotella herbatica</name>
    <dbReference type="NCBI Taxonomy" id="2801997"/>
    <lineage>
        <taxon>Bacteria</taxon>
        <taxon>Pseudomonadati</taxon>
        <taxon>Bacteroidota</taxon>
        <taxon>Bacteroidia</taxon>
        <taxon>Bacteroidales</taxon>
        <taxon>Prevotellaceae</taxon>
        <taxon>Prevotella</taxon>
    </lineage>
</organism>
<evidence type="ECO:0000256" key="2">
    <source>
        <dbReference type="ARBA" id="ARBA00022729"/>
    </source>
</evidence>
<dbReference type="SMART" id="SM00935">
    <property type="entry name" value="OmpH"/>
    <property type="match status" value="1"/>
</dbReference>
<feature type="coiled-coil region" evidence="3">
    <location>
        <begin position="47"/>
        <end position="111"/>
    </location>
</feature>
<feature type="signal peptide" evidence="4">
    <location>
        <begin position="1"/>
        <end position="21"/>
    </location>
</feature>
<keyword evidence="6" id="KW-1185">Reference proteome</keyword>
<reference evidence="5 6" key="1">
    <citation type="journal article" date="2022" name="Int. J. Syst. Evol. Microbiol.">
        <title>Prevotella herbatica sp. nov., a plant polysaccharide-decomposing anaerobic bacterium isolated from a methanogenic reactor.</title>
        <authorList>
            <person name="Uek A."/>
            <person name="Tonouchi A."/>
            <person name="Kaku N."/>
            <person name="Ueki K."/>
        </authorList>
    </citation>
    <scope>NUCLEOTIDE SEQUENCE [LARGE SCALE GENOMIC DNA]</scope>
    <source>
        <strain evidence="5 6">WR041</strain>
    </source>
</reference>
<proteinExistence type="inferred from homology"/>
<dbReference type="Proteomes" id="UP001319045">
    <property type="component" value="Chromosome"/>
</dbReference>
<dbReference type="PANTHER" id="PTHR35089:SF1">
    <property type="entry name" value="CHAPERONE PROTEIN SKP"/>
    <property type="match status" value="1"/>
</dbReference>
<sequence>MKKLFLFLAFAAFSFAASAQASLKFGYFSFENAMKQMPDYALVQHNMSDLQAKYDAETKRVEEEFNKKYEQFLDGQRDFAPTILQKRQAELQDMMEKNVAFKQEAARLLAQAQQEAYDSLKVKLRLAVKVIGDQRGYAFILNTDNDAVPYINNATGEDITDIVKAVINK</sequence>
<name>A0ABN6ELI0_9BACT</name>
<protein>
    <submittedName>
        <fullName evidence="5">Membrane protein</fullName>
    </submittedName>
</protein>
<feature type="chain" id="PRO_5046419290" evidence="4">
    <location>
        <begin position="22"/>
        <end position="169"/>
    </location>
</feature>
<dbReference type="Pfam" id="PF03938">
    <property type="entry name" value="OmpH"/>
    <property type="match status" value="1"/>
</dbReference>
<evidence type="ECO:0000256" key="4">
    <source>
        <dbReference type="SAM" id="SignalP"/>
    </source>
</evidence>
<evidence type="ECO:0000256" key="3">
    <source>
        <dbReference type="SAM" id="Coils"/>
    </source>
</evidence>
<keyword evidence="2 4" id="KW-0732">Signal</keyword>
<dbReference type="EMBL" id="AP024484">
    <property type="protein sequence ID" value="BCS85108.1"/>
    <property type="molecule type" value="Genomic_DNA"/>
</dbReference>
<dbReference type="PANTHER" id="PTHR35089">
    <property type="entry name" value="CHAPERONE PROTEIN SKP"/>
    <property type="match status" value="1"/>
</dbReference>
<dbReference type="InterPro" id="IPR005632">
    <property type="entry name" value="Chaperone_Skp"/>
</dbReference>
<evidence type="ECO:0000256" key="1">
    <source>
        <dbReference type="ARBA" id="ARBA00009091"/>
    </source>
</evidence>
<dbReference type="RefSeq" id="WP_207155266.1">
    <property type="nucleotide sequence ID" value="NZ_AP024484.1"/>
</dbReference>
<evidence type="ECO:0000313" key="6">
    <source>
        <dbReference type="Proteomes" id="UP001319045"/>
    </source>
</evidence>